<gene>
    <name evidence="2" type="ORF">NDU88_007022</name>
</gene>
<feature type="region of interest" description="Disordered" evidence="1">
    <location>
        <begin position="25"/>
        <end position="44"/>
    </location>
</feature>
<sequence>MEASGIKQVVLGDKLCSLGRVGACKGGATSRRESPPPSRRALGTAPEILTAAPHIPLLLQRDQGSAVASCLDDSSLGSLSLWGDAKREALRQALNYYSPKPSHSLKAWQHSRRLYVPRPYRHRSPQWKLQTVYYRRLP</sequence>
<protein>
    <submittedName>
        <fullName evidence="2">Uncharacterized protein</fullName>
    </submittedName>
</protein>
<proteinExistence type="predicted"/>
<evidence type="ECO:0000313" key="3">
    <source>
        <dbReference type="Proteomes" id="UP001066276"/>
    </source>
</evidence>
<dbReference type="AlphaFoldDB" id="A0AAV7VT42"/>
<comment type="caution">
    <text evidence="2">The sequence shown here is derived from an EMBL/GenBank/DDBJ whole genome shotgun (WGS) entry which is preliminary data.</text>
</comment>
<evidence type="ECO:0000256" key="1">
    <source>
        <dbReference type="SAM" id="MobiDB-lite"/>
    </source>
</evidence>
<name>A0AAV7VT42_PLEWA</name>
<evidence type="ECO:0000313" key="2">
    <source>
        <dbReference type="EMBL" id="KAJ1203229.1"/>
    </source>
</evidence>
<reference evidence="2" key="1">
    <citation type="journal article" date="2022" name="bioRxiv">
        <title>Sequencing and chromosome-scale assembly of the giantPleurodeles waltlgenome.</title>
        <authorList>
            <person name="Brown T."/>
            <person name="Elewa A."/>
            <person name="Iarovenko S."/>
            <person name="Subramanian E."/>
            <person name="Araus A.J."/>
            <person name="Petzold A."/>
            <person name="Susuki M."/>
            <person name="Suzuki K.-i.T."/>
            <person name="Hayashi T."/>
            <person name="Toyoda A."/>
            <person name="Oliveira C."/>
            <person name="Osipova E."/>
            <person name="Leigh N.D."/>
            <person name="Simon A."/>
            <person name="Yun M.H."/>
        </authorList>
    </citation>
    <scope>NUCLEOTIDE SEQUENCE</scope>
    <source>
        <strain evidence="2">20211129_DDA</strain>
        <tissue evidence="2">Liver</tissue>
    </source>
</reference>
<accession>A0AAV7VT42</accession>
<dbReference type="EMBL" id="JANPWB010000003">
    <property type="protein sequence ID" value="KAJ1203229.1"/>
    <property type="molecule type" value="Genomic_DNA"/>
</dbReference>
<organism evidence="2 3">
    <name type="scientific">Pleurodeles waltl</name>
    <name type="common">Iberian ribbed newt</name>
    <dbReference type="NCBI Taxonomy" id="8319"/>
    <lineage>
        <taxon>Eukaryota</taxon>
        <taxon>Metazoa</taxon>
        <taxon>Chordata</taxon>
        <taxon>Craniata</taxon>
        <taxon>Vertebrata</taxon>
        <taxon>Euteleostomi</taxon>
        <taxon>Amphibia</taxon>
        <taxon>Batrachia</taxon>
        <taxon>Caudata</taxon>
        <taxon>Salamandroidea</taxon>
        <taxon>Salamandridae</taxon>
        <taxon>Pleurodelinae</taxon>
        <taxon>Pleurodeles</taxon>
    </lineage>
</organism>
<keyword evidence="3" id="KW-1185">Reference proteome</keyword>
<dbReference type="Proteomes" id="UP001066276">
    <property type="component" value="Chromosome 2_1"/>
</dbReference>